<feature type="non-terminal residue" evidence="2">
    <location>
        <position position="1"/>
    </location>
</feature>
<name>X1PHG0_9ZZZZ</name>
<protein>
    <recommendedName>
        <fullName evidence="1">Replication-associated protein ORF2/G2P domain-containing protein</fullName>
    </recommendedName>
</protein>
<gene>
    <name evidence="2" type="ORF">S06H3_53227</name>
</gene>
<feature type="domain" description="Replication-associated protein ORF2/G2P" evidence="1">
    <location>
        <begin position="3"/>
        <end position="75"/>
    </location>
</feature>
<sequence>HRIRRTFGPTEYMAFLELQRNGTPHFHVLTRGSYIPQKWLSDAWHSLTGAFKVDIRQVRRVAGAVAEVTKYLTKTAGDLQTKAPGVAIVTRSRGWLPPDFDDTSEPADPHAHRLYVGLTCREISATLQPLGGSLRAVPDSPGKCIVVLPRPPTHHDLGRLISDGSWSQAAFALLLLHRFNPDYVHGPTFADELELLWDSFRPGVGRHFTPAQPLATPAPSFADLPLSPPVQHALFPGGLPAPIAA</sequence>
<dbReference type="Pfam" id="PF23343">
    <property type="entry name" value="REP_ORF2-G2P"/>
    <property type="match status" value="1"/>
</dbReference>
<dbReference type="AlphaFoldDB" id="X1PHG0"/>
<reference evidence="2" key="1">
    <citation type="journal article" date="2014" name="Front. Microbiol.">
        <title>High frequency of phylogenetically diverse reductive dehalogenase-homologous genes in deep subseafloor sedimentary metagenomes.</title>
        <authorList>
            <person name="Kawai M."/>
            <person name="Futagami T."/>
            <person name="Toyoda A."/>
            <person name="Takaki Y."/>
            <person name="Nishi S."/>
            <person name="Hori S."/>
            <person name="Arai W."/>
            <person name="Tsubouchi T."/>
            <person name="Morono Y."/>
            <person name="Uchiyama I."/>
            <person name="Ito T."/>
            <person name="Fujiyama A."/>
            <person name="Inagaki F."/>
            <person name="Takami H."/>
        </authorList>
    </citation>
    <scope>NUCLEOTIDE SEQUENCE</scope>
    <source>
        <strain evidence="2">Expedition CK06-06</strain>
    </source>
</reference>
<comment type="caution">
    <text evidence="2">The sequence shown here is derived from an EMBL/GenBank/DDBJ whole genome shotgun (WGS) entry which is preliminary data.</text>
</comment>
<proteinExistence type="predicted"/>
<dbReference type="EMBL" id="BARV01033919">
    <property type="protein sequence ID" value="GAI55298.1"/>
    <property type="molecule type" value="Genomic_DNA"/>
</dbReference>
<evidence type="ECO:0000259" key="1">
    <source>
        <dbReference type="Pfam" id="PF23343"/>
    </source>
</evidence>
<evidence type="ECO:0000313" key="2">
    <source>
        <dbReference type="EMBL" id="GAI55298.1"/>
    </source>
</evidence>
<feature type="non-terminal residue" evidence="2">
    <location>
        <position position="245"/>
    </location>
</feature>
<organism evidence="2">
    <name type="scientific">marine sediment metagenome</name>
    <dbReference type="NCBI Taxonomy" id="412755"/>
    <lineage>
        <taxon>unclassified sequences</taxon>
        <taxon>metagenomes</taxon>
        <taxon>ecological metagenomes</taxon>
    </lineage>
</organism>
<dbReference type="InterPro" id="IPR056906">
    <property type="entry name" value="ORF2/G2P_dom"/>
</dbReference>
<accession>X1PHG0</accession>